<organism evidence="2">
    <name type="scientific">Anaerobacillus isosaccharinicus</name>
    <dbReference type="NCBI Taxonomy" id="1532552"/>
    <lineage>
        <taxon>Bacteria</taxon>
        <taxon>Bacillati</taxon>
        <taxon>Bacillota</taxon>
        <taxon>Bacilli</taxon>
        <taxon>Bacillales</taxon>
        <taxon>Bacillaceae</taxon>
        <taxon>Anaerobacillus</taxon>
    </lineage>
</organism>
<comment type="caution">
    <text evidence="2">The sequence shown here is derived from an EMBL/GenBank/DDBJ whole genome shotgun (WGS) entry which is preliminary data.</text>
</comment>
<accession>A0A1S2L2G0</accession>
<evidence type="ECO:0000259" key="1">
    <source>
        <dbReference type="Pfam" id="PF10543"/>
    </source>
</evidence>
<dbReference type="RefSeq" id="WP_071318977.1">
    <property type="nucleotide sequence ID" value="NZ_CP063356.2"/>
</dbReference>
<protein>
    <recommendedName>
        <fullName evidence="1">KilA-N DNA-binding domain-containing protein</fullName>
    </recommendedName>
</protein>
<dbReference type="EMBL" id="LQXD01000186">
    <property type="protein sequence ID" value="OIJ06163.1"/>
    <property type="molecule type" value="Genomic_DNA"/>
</dbReference>
<name>A0A1S2L2G0_9BACI</name>
<dbReference type="Pfam" id="PF10543">
    <property type="entry name" value="ORF6N"/>
    <property type="match status" value="1"/>
</dbReference>
<proteinExistence type="predicted"/>
<reference evidence="2" key="1">
    <citation type="submission" date="2016-10" db="EMBL/GenBank/DDBJ databases">
        <title>Draft genome sequences of four alkaliphilic bacteria belonging to the Anaerobacillus genus.</title>
        <authorList>
            <person name="Bassil N.M."/>
            <person name="Lloyd J.R."/>
        </authorList>
    </citation>
    <scope>NUCLEOTIDE SEQUENCE [LARGE SCALE GENOMIC DNA]</scope>
    <source>
        <strain evidence="2">NB2006</strain>
    </source>
</reference>
<feature type="domain" description="KilA-N DNA-binding" evidence="1">
    <location>
        <begin position="28"/>
        <end position="108"/>
    </location>
</feature>
<gene>
    <name evidence="2" type="ORF">AWH56_21515</name>
</gene>
<sequence>MNCAIQIKQPTSVCGMNIPNITGGFGPNKKAMLVKHIADIHNKQLKHVNELINSNKHRFRENVDIIDVKQKKDFVVVLTDHNIFSKMQIAKANSIYLVSERGYAKLIKLFEDDKAWELYDNLLDEYFDFRDGQITQTSSQTTSPAEMILQLATQLVHHERKVKELDHRTAVTEQKVTHITKFLTETPTREKLYKQVLLYARHIGQRNINLAWGEVYSIVKSKYGLDIPARVERAKSKIQRDRIAEGKDPYALSTLEQKINGLDIVFQEKVENEVMEIVTGLISKVLRR</sequence>
<evidence type="ECO:0000313" key="2">
    <source>
        <dbReference type="EMBL" id="OIJ06163.1"/>
    </source>
</evidence>
<dbReference type="InterPro" id="IPR018873">
    <property type="entry name" value="KilA-N_DNA-bd_domain"/>
</dbReference>
<dbReference type="AlphaFoldDB" id="A0A1S2L2G0"/>